<accession>A0A9D1JTY8</accession>
<comment type="caution">
    <text evidence="1">The sequence shown here is derived from an EMBL/GenBank/DDBJ whole genome shotgun (WGS) entry which is preliminary data.</text>
</comment>
<name>A0A9D1JTY8_9FIRM</name>
<dbReference type="NCBIfam" id="TIGR03172">
    <property type="entry name" value="selenium cofactor biosynthesis protein YqeC"/>
    <property type="match status" value="1"/>
</dbReference>
<organism evidence="1 2">
    <name type="scientific">Candidatus Avoscillospira avistercoris</name>
    <dbReference type="NCBI Taxonomy" id="2840707"/>
    <lineage>
        <taxon>Bacteria</taxon>
        <taxon>Bacillati</taxon>
        <taxon>Bacillota</taxon>
        <taxon>Clostridia</taxon>
        <taxon>Eubacteriales</taxon>
        <taxon>Oscillospiraceae</taxon>
        <taxon>Oscillospiraceae incertae sedis</taxon>
        <taxon>Candidatus Avoscillospira</taxon>
    </lineage>
</organism>
<dbReference type="EMBL" id="DVJJ01000078">
    <property type="protein sequence ID" value="HIS64689.1"/>
    <property type="molecule type" value="Genomic_DNA"/>
</dbReference>
<dbReference type="Pfam" id="PF19842">
    <property type="entry name" value="YqeC"/>
    <property type="match status" value="1"/>
</dbReference>
<dbReference type="Proteomes" id="UP000886741">
    <property type="component" value="Unassembled WGS sequence"/>
</dbReference>
<gene>
    <name evidence="1" type="primary">yqeC</name>
    <name evidence="1" type="ORF">IAA83_04875</name>
</gene>
<dbReference type="AlphaFoldDB" id="A0A9D1JTY8"/>
<evidence type="ECO:0000313" key="1">
    <source>
        <dbReference type="EMBL" id="HIS64689.1"/>
    </source>
</evidence>
<dbReference type="InterPro" id="IPR017587">
    <property type="entry name" value="YqeC"/>
</dbReference>
<proteinExistence type="predicted"/>
<reference evidence="1" key="2">
    <citation type="journal article" date="2021" name="PeerJ">
        <title>Extensive microbial diversity within the chicken gut microbiome revealed by metagenomics and culture.</title>
        <authorList>
            <person name="Gilroy R."/>
            <person name="Ravi A."/>
            <person name="Getino M."/>
            <person name="Pursley I."/>
            <person name="Horton D.L."/>
            <person name="Alikhan N.F."/>
            <person name="Baker D."/>
            <person name="Gharbi K."/>
            <person name="Hall N."/>
            <person name="Watson M."/>
            <person name="Adriaenssens E.M."/>
            <person name="Foster-Nyarko E."/>
            <person name="Jarju S."/>
            <person name="Secka A."/>
            <person name="Antonio M."/>
            <person name="Oren A."/>
            <person name="Chaudhuri R.R."/>
            <person name="La Ragione R."/>
            <person name="Hildebrand F."/>
            <person name="Pallen M.J."/>
        </authorList>
    </citation>
    <scope>NUCLEOTIDE SEQUENCE</scope>
    <source>
        <strain evidence="1">ChiBcec16-1751</strain>
    </source>
</reference>
<sequence>MSGRSVANALALPRGVTCLVGGGGKTTLAHVLAAQLPGSVIFCTTTRIFPSETLPVVTGGPWQIAAALDRARAACVGTPAQQGKLAAPEASLEQLCLLADYVIVEADGSKGLPCKAHLEYEPVIPPETDRTILVVGASGFGQPIAQAAHRPERFAALCGASAEDIVTPERLAAVLNAEGGFDTVLVNQMEDSGREAAAGQLAALLPVPVWGGSLRAGQVRQL</sequence>
<protein>
    <submittedName>
        <fullName evidence="1">Selenium-dependent hydroxylase accessory protein YqeC</fullName>
    </submittedName>
</protein>
<reference evidence="1" key="1">
    <citation type="submission" date="2020-10" db="EMBL/GenBank/DDBJ databases">
        <authorList>
            <person name="Gilroy R."/>
        </authorList>
    </citation>
    <scope>NUCLEOTIDE SEQUENCE</scope>
    <source>
        <strain evidence="1">ChiBcec16-1751</strain>
    </source>
</reference>
<evidence type="ECO:0000313" key="2">
    <source>
        <dbReference type="Proteomes" id="UP000886741"/>
    </source>
</evidence>